<evidence type="ECO:0000256" key="2">
    <source>
        <dbReference type="SAM" id="MobiDB-lite"/>
    </source>
</evidence>
<dbReference type="GO" id="GO:0003676">
    <property type="term" value="F:nucleic acid binding"/>
    <property type="evidence" value="ECO:0007669"/>
    <property type="project" value="InterPro"/>
</dbReference>
<dbReference type="PROSITE" id="PS50158">
    <property type="entry name" value="ZF_CCHC"/>
    <property type="match status" value="1"/>
</dbReference>
<keyword evidence="1" id="KW-0479">Metal-binding</keyword>
<evidence type="ECO:0000313" key="4">
    <source>
        <dbReference type="EMBL" id="VFU45060.1"/>
    </source>
</evidence>
<feature type="compositionally biased region" description="Acidic residues" evidence="2">
    <location>
        <begin position="301"/>
        <end position="326"/>
    </location>
</feature>
<dbReference type="Pfam" id="PF00098">
    <property type="entry name" value="zf-CCHC"/>
    <property type="match status" value="1"/>
</dbReference>
<keyword evidence="1" id="KW-0863">Zinc-finger</keyword>
<name>A0A6N2LY08_SALVM</name>
<reference evidence="4" key="1">
    <citation type="submission" date="2019-03" db="EMBL/GenBank/DDBJ databases">
        <authorList>
            <person name="Mank J."/>
            <person name="Almeida P."/>
        </authorList>
    </citation>
    <scope>NUCLEOTIDE SEQUENCE</scope>
    <source>
        <strain evidence="4">78183</strain>
    </source>
</reference>
<evidence type="ECO:0000256" key="1">
    <source>
        <dbReference type="PROSITE-ProRule" id="PRU00047"/>
    </source>
</evidence>
<feature type="compositionally biased region" description="Polar residues" evidence="2">
    <location>
        <begin position="240"/>
        <end position="256"/>
    </location>
</feature>
<feature type="region of interest" description="Disordered" evidence="2">
    <location>
        <begin position="300"/>
        <end position="339"/>
    </location>
</feature>
<dbReference type="InterPro" id="IPR036875">
    <property type="entry name" value="Znf_CCHC_sf"/>
</dbReference>
<dbReference type="GO" id="GO:0008270">
    <property type="term" value="F:zinc ion binding"/>
    <property type="evidence" value="ECO:0007669"/>
    <property type="project" value="UniProtKB-KW"/>
</dbReference>
<proteinExistence type="predicted"/>
<dbReference type="AlphaFoldDB" id="A0A6N2LY08"/>
<gene>
    <name evidence="4" type="ORF">SVIM_LOCUS280687</name>
</gene>
<keyword evidence="1" id="KW-0862">Zinc</keyword>
<dbReference type="SUPFAM" id="SSF57756">
    <property type="entry name" value="Retrovirus zinc finger-like domains"/>
    <property type="match status" value="1"/>
</dbReference>
<organism evidence="4">
    <name type="scientific">Salix viminalis</name>
    <name type="common">Common osier</name>
    <name type="synonym">Basket willow</name>
    <dbReference type="NCBI Taxonomy" id="40686"/>
    <lineage>
        <taxon>Eukaryota</taxon>
        <taxon>Viridiplantae</taxon>
        <taxon>Streptophyta</taxon>
        <taxon>Embryophyta</taxon>
        <taxon>Tracheophyta</taxon>
        <taxon>Spermatophyta</taxon>
        <taxon>Magnoliopsida</taxon>
        <taxon>eudicotyledons</taxon>
        <taxon>Gunneridae</taxon>
        <taxon>Pentapetalae</taxon>
        <taxon>rosids</taxon>
        <taxon>fabids</taxon>
        <taxon>Malpighiales</taxon>
        <taxon>Salicaceae</taxon>
        <taxon>Saliceae</taxon>
        <taxon>Salix</taxon>
    </lineage>
</organism>
<dbReference type="SMART" id="SM00343">
    <property type="entry name" value="ZnF_C2HC"/>
    <property type="match status" value="1"/>
</dbReference>
<accession>A0A6N2LY08</accession>
<protein>
    <recommendedName>
        <fullName evidence="3">CCHC-type domain-containing protein</fullName>
    </recommendedName>
</protein>
<dbReference type="Gene3D" id="4.10.60.10">
    <property type="entry name" value="Zinc finger, CCHC-type"/>
    <property type="match status" value="1"/>
</dbReference>
<dbReference type="InterPro" id="IPR005162">
    <property type="entry name" value="Retrotrans_gag_dom"/>
</dbReference>
<feature type="region of interest" description="Disordered" evidence="2">
    <location>
        <begin position="227"/>
        <end position="276"/>
    </location>
</feature>
<dbReference type="EMBL" id="CAADRP010001616">
    <property type="protein sequence ID" value="VFU45060.1"/>
    <property type="molecule type" value="Genomic_DNA"/>
</dbReference>
<dbReference type="InterPro" id="IPR001878">
    <property type="entry name" value="Znf_CCHC"/>
</dbReference>
<sequence length="339" mass="38306">MANPPNGQGAMNEGNQGDDVITQVEFRAFQRETQQALQAIQATLARLTTGNNQQREEERIHEDYRERFHPAREHNPIPRRQLAYEEELSDDEEFAERILRPNRQGYHNMGGREPQAFRMKMDLPSFNGQLQIEDCKQGNRTVQAYVEEFHRLSSRNNLAETDAQQVARFVGGLRLNVQDRVSMHTIYSLTEAINLATKAETQLERTRSTGVIRPPFEPRQNFPITAAQRGKLPMNPPPSTSNFTKGPSSSRTQVTTAGPVPPEAPRNPYSRPSMDKCYRCGQPGHRSNQCPKRGVVNLIEQGEDPDVEAEGTDYEAEDLYEEDEITGEGSARPLKGGFL</sequence>
<dbReference type="Pfam" id="PF03732">
    <property type="entry name" value="Retrotrans_gag"/>
    <property type="match status" value="1"/>
</dbReference>
<feature type="domain" description="CCHC-type" evidence="3">
    <location>
        <begin position="276"/>
        <end position="292"/>
    </location>
</feature>
<dbReference type="PANTHER" id="PTHR35046:SF9">
    <property type="entry name" value="RNA-DIRECTED DNA POLYMERASE"/>
    <property type="match status" value="1"/>
</dbReference>
<dbReference type="PANTHER" id="PTHR35046">
    <property type="entry name" value="ZINC KNUCKLE (CCHC-TYPE) FAMILY PROTEIN"/>
    <property type="match status" value="1"/>
</dbReference>
<evidence type="ECO:0000259" key="3">
    <source>
        <dbReference type="PROSITE" id="PS50158"/>
    </source>
</evidence>